<name>A0A2J6RIP4_HYAVF</name>
<organism evidence="1 2">
    <name type="scientific">Hyaloscypha variabilis (strain UAMH 11265 / GT02V1 / F)</name>
    <name type="common">Meliniomyces variabilis</name>
    <dbReference type="NCBI Taxonomy" id="1149755"/>
    <lineage>
        <taxon>Eukaryota</taxon>
        <taxon>Fungi</taxon>
        <taxon>Dikarya</taxon>
        <taxon>Ascomycota</taxon>
        <taxon>Pezizomycotina</taxon>
        <taxon>Leotiomycetes</taxon>
        <taxon>Helotiales</taxon>
        <taxon>Hyaloscyphaceae</taxon>
        <taxon>Hyaloscypha</taxon>
        <taxon>Hyaloscypha variabilis</taxon>
    </lineage>
</organism>
<proteinExistence type="predicted"/>
<reference evidence="1 2" key="1">
    <citation type="submission" date="2016-04" db="EMBL/GenBank/DDBJ databases">
        <title>A degradative enzymes factory behind the ericoid mycorrhizal symbiosis.</title>
        <authorList>
            <consortium name="DOE Joint Genome Institute"/>
            <person name="Martino E."/>
            <person name="Morin E."/>
            <person name="Grelet G."/>
            <person name="Kuo A."/>
            <person name="Kohler A."/>
            <person name="Daghino S."/>
            <person name="Barry K."/>
            <person name="Choi C."/>
            <person name="Cichocki N."/>
            <person name="Clum A."/>
            <person name="Copeland A."/>
            <person name="Hainaut M."/>
            <person name="Haridas S."/>
            <person name="Labutti K."/>
            <person name="Lindquist E."/>
            <person name="Lipzen A."/>
            <person name="Khouja H.-R."/>
            <person name="Murat C."/>
            <person name="Ohm R."/>
            <person name="Olson A."/>
            <person name="Spatafora J."/>
            <person name="Veneault-Fourrey C."/>
            <person name="Henrissat B."/>
            <person name="Grigoriev I."/>
            <person name="Martin F."/>
            <person name="Perotto S."/>
        </authorList>
    </citation>
    <scope>NUCLEOTIDE SEQUENCE [LARGE SCALE GENOMIC DNA]</scope>
    <source>
        <strain evidence="1 2">F</strain>
    </source>
</reference>
<dbReference type="Proteomes" id="UP000235786">
    <property type="component" value="Unassembled WGS sequence"/>
</dbReference>
<dbReference type="AlphaFoldDB" id="A0A2J6RIP4"/>
<protein>
    <recommendedName>
        <fullName evidence="3">BTB domain-containing protein</fullName>
    </recommendedName>
</protein>
<dbReference type="EMBL" id="KZ613948">
    <property type="protein sequence ID" value="PMD38370.1"/>
    <property type="molecule type" value="Genomic_DNA"/>
</dbReference>
<evidence type="ECO:0008006" key="3">
    <source>
        <dbReference type="Google" id="ProtNLM"/>
    </source>
</evidence>
<gene>
    <name evidence="1" type="ORF">L207DRAFT_585272</name>
</gene>
<evidence type="ECO:0000313" key="1">
    <source>
        <dbReference type="EMBL" id="PMD38370.1"/>
    </source>
</evidence>
<evidence type="ECO:0000313" key="2">
    <source>
        <dbReference type="Proteomes" id="UP000235786"/>
    </source>
</evidence>
<keyword evidence="2" id="KW-1185">Reference proteome</keyword>
<accession>A0A2J6RIP4</accession>
<dbReference type="OrthoDB" id="2129688at2759"/>
<sequence length="299" mass="34151">MASAPPAKKQKVAAYAKAAIEYHVHSILLKLYSEFFRKFLDSPDKITGERAAGSGFRYFWATEVDQDGKDCHLAAVSSQNSERLGTTYRGAVDYQQHLFKTLLCAIYNKPYTFRSADELLDLTKMADYYRALPILSRTLDGAMVNSPYLMEDIKGSASALLVAAVKLRNALLFRECVVWTVSIWSNREPEKDIVDPKLRIIERKGIRDRFLVDLREDIETATEESYDDDSESILLPEYFRKLREGLYNMAITDSLREVCKTNLVLNKNIISGSRGYESKFFCAEIGDDELPWTIDETSW</sequence>